<dbReference type="GeneID" id="18256574"/>
<protein>
    <submittedName>
        <fullName evidence="1">Uncharacterized protein</fullName>
    </submittedName>
</protein>
<dbReference type="AlphaFoldDB" id="G0S5Y4"/>
<evidence type="ECO:0000313" key="2">
    <source>
        <dbReference type="Proteomes" id="UP000008066"/>
    </source>
</evidence>
<sequence>MEDGRAADREFITIQGPAAGLPPALLLLLFDSSKQIPHDHFSFHTSSYNESFFSCRPVTADHRNSSAILPALTAAFARPSSTPDPAPSARSGVLSGIKYGSFAQLSRPALFLVSLGTLCRVLLFLSIRDGNNIDWS</sequence>
<dbReference type="EMBL" id="GL988041">
    <property type="protein sequence ID" value="EGS20700.1"/>
    <property type="molecule type" value="Genomic_DNA"/>
</dbReference>
<proteinExistence type="predicted"/>
<dbReference type="HOGENOM" id="CLU_1875203_0_0_1"/>
<evidence type="ECO:0000313" key="1">
    <source>
        <dbReference type="EMBL" id="EGS20700.1"/>
    </source>
</evidence>
<keyword evidence="2" id="KW-1185">Reference proteome</keyword>
<name>G0S5Y4_CHATD</name>
<accession>G0S5Y4</accession>
<dbReference type="KEGG" id="cthr:CTHT_0025360"/>
<gene>
    <name evidence="1" type="ORF">CTHT_0025360</name>
</gene>
<dbReference type="RefSeq" id="XP_006692996.1">
    <property type="nucleotide sequence ID" value="XM_006692933.1"/>
</dbReference>
<organism evidence="2">
    <name type="scientific">Chaetomium thermophilum (strain DSM 1495 / CBS 144.50 / IMI 039719)</name>
    <name type="common">Thermochaetoides thermophila</name>
    <dbReference type="NCBI Taxonomy" id="759272"/>
    <lineage>
        <taxon>Eukaryota</taxon>
        <taxon>Fungi</taxon>
        <taxon>Dikarya</taxon>
        <taxon>Ascomycota</taxon>
        <taxon>Pezizomycotina</taxon>
        <taxon>Sordariomycetes</taxon>
        <taxon>Sordariomycetidae</taxon>
        <taxon>Sordariales</taxon>
        <taxon>Chaetomiaceae</taxon>
        <taxon>Thermochaetoides</taxon>
    </lineage>
</organism>
<reference evidence="1 2" key="1">
    <citation type="journal article" date="2011" name="Cell">
        <title>Insight into structure and assembly of the nuclear pore complex by utilizing the genome of a eukaryotic thermophile.</title>
        <authorList>
            <person name="Amlacher S."/>
            <person name="Sarges P."/>
            <person name="Flemming D."/>
            <person name="van Noort V."/>
            <person name="Kunze R."/>
            <person name="Devos D.P."/>
            <person name="Arumugam M."/>
            <person name="Bork P."/>
            <person name="Hurt E."/>
        </authorList>
    </citation>
    <scope>NUCLEOTIDE SEQUENCE [LARGE SCALE GENOMIC DNA]</scope>
    <source>
        <strain evidence="2">DSM 1495 / CBS 144.50 / IMI 039719</strain>
    </source>
</reference>
<dbReference type="Proteomes" id="UP000008066">
    <property type="component" value="Unassembled WGS sequence"/>
</dbReference>